<dbReference type="InterPro" id="IPR039426">
    <property type="entry name" value="TonB-dep_rcpt-like"/>
</dbReference>
<dbReference type="Gene3D" id="2.40.170.20">
    <property type="entry name" value="TonB-dependent receptor, beta-barrel domain"/>
    <property type="match status" value="1"/>
</dbReference>
<organism evidence="17 18">
    <name type="scientific">Brevundimonas kwangchunensis</name>
    <dbReference type="NCBI Taxonomy" id="322163"/>
    <lineage>
        <taxon>Bacteria</taxon>
        <taxon>Pseudomonadati</taxon>
        <taxon>Pseudomonadota</taxon>
        <taxon>Alphaproteobacteria</taxon>
        <taxon>Caulobacterales</taxon>
        <taxon>Caulobacteraceae</taxon>
        <taxon>Brevundimonas</taxon>
    </lineage>
</organism>
<evidence type="ECO:0000259" key="16">
    <source>
        <dbReference type="Pfam" id="PF07715"/>
    </source>
</evidence>
<name>A0ABP3S207_9CAUL</name>
<dbReference type="PROSITE" id="PS52016">
    <property type="entry name" value="TONB_DEPENDENT_REC_3"/>
    <property type="match status" value="1"/>
</dbReference>
<dbReference type="Pfam" id="PF07715">
    <property type="entry name" value="Plug"/>
    <property type="match status" value="1"/>
</dbReference>
<dbReference type="PANTHER" id="PTHR32552">
    <property type="entry name" value="FERRICHROME IRON RECEPTOR-RELATED"/>
    <property type="match status" value="1"/>
</dbReference>
<evidence type="ECO:0000256" key="1">
    <source>
        <dbReference type="ARBA" id="ARBA00004571"/>
    </source>
</evidence>
<proteinExistence type="inferred from homology"/>
<keyword evidence="11 12" id="KW-0998">Cell outer membrane</keyword>
<reference evidence="18" key="1">
    <citation type="journal article" date="2019" name="Int. J. Syst. Evol. Microbiol.">
        <title>The Global Catalogue of Microorganisms (GCM) 10K type strain sequencing project: providing services to taxonomists for standard genome sequencing and annotation.</title>
        <authorList>
            <consortium name="The Broad Institute Genomics Platform"/>
            <consortium name="The Broad Institute Genome Sequencing Center for Infectious Disease"/>
            <person name="Wu L."/>
            <person name="Ma J."/>
        </authorList>
    </citation>
    <scope>NUCLEOTIDE SEQUENCE [LARGE SCALE GENOMIC DNA]</scope>
    <source>
        <strain evidence="18">JCM 12928</strain>
    </source>
</reference>
<keyword evidence="3 12" id="KW-1134">Transmembrane beta strand</keyword>
<keyword evidence="10 12" id="KW-0472">Membrane</keyword>
<keyword evidence="9 13" id="KW-0798">TonB box</keyword>
<keyword evidence="6 14" id="KW-0732">Signal</keyword>
<feature type="domain" description="TonB-dependent receptor-like beta-barrel" evidence="15">
    <location>
        <begin position="272"/>
        <end position="740"/>
    </location>
</feature>
<dbReference type="RefSeq" id="WP_343793328.1">
    <property type="nucleotide sequence ID" value="NZ_BAAAGA010000005.1"/>
</dbReference>
<dbReference type="InterPro" id="IPR037066">
    <property type="entry name" value="Plug_dom_sf"/>
</dbReference>
<evidence type="ECO:0000256" key="9">
    <source>
        <dbReference type="ARBA" id="ARBA00023077"/>
    </source>
</evidence>
<keyword evidence="4" id="KW-0410">Iron transport</keyword>
<evidence type="ECO:0000313" key="18">
    <source>
        <dbReference type="Proteomes" id="UP001501352"/>
    </source>
</evidence>
<feature type="chain" id="PRO_5046497369" evidence="14">
    <location>
        <begin position="24"/>
        <end position="779"/>
    </location>
</feature>
<evidence type="ECO:0000256" key="12">
    <source>
        <dbReference type="PROSITE-ProRule" id="PRU01360"/>
    </source>
</evidence>
<protein>
    <submittedName>
        <fullName evidence="17">TonB-dependent receptor</fullName>
    </submittedName>
</protein>
<keyword evidence="17" id="KW-0675">Receptor</keyword>
<dbReference type="InterPro" id="IPR000531">
    <property type="entry name" value="Beta-barrel_TonB"/>
</dbReference>
<comment type="caution">
    <text evidence="17">The sequence shown here is derived from an EMBL/GenBank/DDBJ whole genome shotgun (WGS) entry which is preliminary data.</text>
</comment>
<dbReference type="Proteomes" id="UP001501352">
    <property type="component" value="Unassembled WGS sequence"/>
</dbReference>
<evidence type="ECO:0000259" key="15">
    <source>
        <dbReference type="Pfam" id="PF00593"/>
    </source>
</evidence>
<sequence>MIDKRILAGVSLAALAFATPSLAQTLVSEPDGPDGPTSLEDVVVFGRGSARQQSSITDEAIAIEVPGTSPLKAIERLPGVSFQSSDSQGNYEWSTRIVLRGFSQSQLGFTLDGVPLGDMSYGNHNGLHISRAIISENLGRVDVAQGSGSLGTASSSNLGGTLQFVSRRPSEDFGIDVAGVIGSEQTYRGFVRIDSGALGSAGTRLSASYADQQGDHWKGWGDLNSRQLNLNLYHPAGRGSISAFLDLSERREKDQQDLSLEQIDRLGRNWDNVINDYATAVTNAAIYQANPNRDCAQGNGSGPLAGTNPYVGGWDCIDDAYYDSTTLRDDILGGVTVDYPLTDRLNVSVSGYFHDNRGMGGWWTPYQATTAGARDQNGVVIANPSPISVRTTEYDIERFGFFGSARYEFGSHMLEAGFWVEDNHFVQARRFYGLSRTESLAEPYEFYENPFLTQWQYAFDTRTVMAYVQDTWDITDTVTLNFGFKSLSAENVAETLVGPDKTGSIKAEDNFLPQVGLTWDVTPDHELFASYTENIRAYESSATGGPFSATAVGFRALQRTIRPETAASIEAGWRFRFDRLQGTVALYDVKFENRLLSVALGSSIQGLGNGIQNVGSVTSRGFEVAGLWNFTDTVSGFVSYSYNDSTYDDNVRDGAGNVVATAGKTLVNIPNALARAELSYDNGAFFTTLAAAYTGERYSSYLNDESADAFLLGELTAGYRFTSGGSWLNGTQVQLNVTNLLDTDFIATVGSGGFQNDAGRQTFLPGAPRQVFVSVRRRF</sequence>
<evidence type="ECO:0000256" key="6">
    <source>
        <dbReference type="ARBA" id="ARBA00022729"/>
    </source>
</evidence>
<evidence type="ECO:0000313" key="17">
    <source>
        <dbReference type="EMBL" id="GAA0623863.1"/>
    </source>
</evidence>
<dbReference type="SUPFAM" id="SSF56935">
    <property type="entry name" value="Porins"/>
    <property type="match status" value="1"/>
</dbReference>
<evidence type="ECO:0000256" key="7">
    <source>
        <dbReference type="ARBA" id="ARBA00023004"/>
    </source>
</evidence>
<evidence type="ECO:0000256" key="5">
    <source>
        <dbReference type="ARBA" id="ARBA00022692"/>
    </source>
</evidence>
<evidence type="ECO:0000256" key="2">
    <source>
        <dbReference type="ARBA" id="ARBA00022448"/>
    </source>
</evidence>
<keyword evidence="7" id="KW-0408">Iron</keyword>
<dbReference type="EMBL" id="BAAAGA010000005">
    <property type="protein sequence ID" value="GAA0623863.1"/>
    <property type="molecule type" value="Genomic_DNA"/>
</dbReference>
<dbReference type="Gene3D" id="2.170.130.10">
    <property type="entry name" value="TonB-dependent receptor, plug domain"/>
    <property type="match status" value="1"/>
</dbReference>
<evidence type="ECO:0000256" key="10">
    <source>
        <dbReference type="ARBA" id="ARBA00023136"/>
    </source>
</evidence>
<keyword evidence="5 12" id="KW-0812">Transmembrane</keyword>
<evidence type="ECO:0000256" key="8">
    <source>
        <dbReference type="ARBA" id="ARBA00023065"/>
    </source>
</evidence>
<evidence type="ECO:0000256" key="3">
    <source>
        <dbReference type="ARBA" id="ARBA00022452"/>
    </source>
</evidence>
<dbReference type="InterPro" id="IPR036942">
    <property type="entry name" value="Beta-barrel_TonB_sf"/>
</dbReference>
<feature type="signal peptide" evidence="14">
    <location>
        <begin position="1"/>
        <end position="23"/>
    </location>
</feature>
<dbReference type="PANTHER" id="PTHR32552:SF89">
    <property type="entry name" value="CATECHOLATE SIDEROPHORE RECEPTOR FIU"/>
    <property type="match status" value="1"/>
</dbReference>
<comment type="similarity">
    <text evidence="12 13">Belongs to the TonB-dependent receptor family.</text>
</comment>
<comment type="subcellular location">
    <subcellularLocation>
        <location evidence="1 12">Cell outer membrane</location>
        <topology evidence="1 12">Multi-pass membrane protein</topology>
    </subcellularLocation>
</comment>
<evidence type="ECO:0000256" key="4">
    <source>
        <dbReference type="ARBA" id="ARBA00022496"/>
    </source>
</evidence>
<feature type="domain" description="TonB-dependent receptor plug" evidence="16">
    <location>
        <begin position="52"/>
        <end position="161"/>
    </location>
</feature>
<gene>
    <name evidence="17" type="ORF">GCM10009422_20130</name>
</gene>
<evidence type="ECO:0000256" key="14">
    <source>
        <dbReference type="SAM" id="SignalP"/>
    </source>
</evidence>
<evidence type="ECO:0000256" key="11">
    <source>
        <dbReference type="ARBA" id="ARBA00023237"/>
    </source>
</evidence>
<dbReference type="Pfam" id="PF00593">
    <property type="entry name" value="TonB_dep_Rec_b-barrel"/>
    <property type="match status" value="1"/>
</dbReference>
<accession>A0ABP3S207</accession>
<keyword evidence="8" id="KW-0406">Ion transport</keyword>
<evidence type="ECO:0000256" key="13">
    <source>
        <dbReference type="RuleBase" id="RU003357"/>
    </source>
</evidence>
<dbReference type="InterPro" id="IPR012910">
    <property type="entry name" value="Plug_dom"/>
</dbReference>
<keyword evidence="18" id="KW-1185">Reference proteome</keyword>
<keyword evidence="2 12" id="KW-0813">Transport</keyword>